<keyword evidence="1" id="KW-1133">Transmembrane helix</keyword>
<feature type="transmembrane region" description="Helical" evidence="1">
    <location>
        <begin position="12"/>
        <end position="33"/>
    </location>
</feature>
<keyword evidence="1" id="KW-0812">Transmembrane</keyword>
<accession>A0ABW2V0Z9</accession>
<proteinExistence type="predicted"/>
<evidence type="ECO:0000313" key="2">
    <source>
        <dbReference type="EMBL" id="MFC7749834.1"/>
    </source>
</evidence>
<keyword evidence="1" id="KW-0472">Membrane</keyword>
<dbReference type="Proteomes" id="UP001596528">
    <property type="component" value="Unassembled WGS sequence"/>
</dbReference>
<protein>
    <submittedName>
        <fullName evidence="2">Uncharacterized protein</fullName>
    </submittedName>
</protein>
<keyword evidence="3" id="KW-1185">Reference proteome</keyword>
<feature type="non-terminal residue" evidence="2">
    <location>
        <position position="1"/>
    </location>
</feature>
<evidence type="ECO:0000256" key="1">
    <source>
        <dbReference type="SAM" id="Phobius"/>
    </source>
</evidence>
<evidence type="ECO:0000313" key="3">
    <source>
        <dbReference type="Proteomes" id="UP001596528"/>
    </source>
</evidence>
<sequence>PMSYNCRCTTSLYITLFNHFLLPITIGNALAGARSEQKPAFYMPFLAAKKPPLRRVTVSCKPSSITDGG</sequence>
<organism evidence="2 3">
    <name type="scientific">Paenibacillus thermoaerophilus</name>
    <dbReference type="NCBI Taxonomy" id="1215385"/>
    <lineage>
        <taxon>Bacteria</taxon>
        <taxon>Bacillati</taxon>
        <taxon>Bacillota</taxon>
        <taxon>Bacilli</taxon>
        <taxon>Bacillales</taxon>
        <taxon>Paenibacillaceae</taxon>
        <taxon>Paenibacillus</taxon>
    </lineage>
</organism>
<dbReference type="EMBL" id="JBHTGQ010000018">
    <property type="protein sequence ID" value="MFC7749834.1"/>
    <property type="molecule type" value="Genomic_DNA"/>
</dbReference>
<gene>
    <name evidence="2" type="ORF">ACFQWB_07765</name>
</gene>
<dbReference type="RefSeq" id="WP_379252695.1">
    <property type="nucleotide sequence ID" value="NZ_JBHTGQ010000018.1"/>
</dbReference>
<comment type="caution">
    <text evidence="2">The sequence shown here is derived from an EMBL/GenBank/DDBJ whole genome shotgun (WGS) entry which is preliminary data.</text>
</comment>
<reference evidence="3" key="1">
    <citation type="journal article" date="2019" name="Int. J. Syst. Evol. Microbiol.">
        <title>The Global Catalogue of Microorganisms (GCM) 10K type strain sequencing project: providing services to taxonomists for standard genome sequencing and annotation.</title>
        <authorList>
            <consortium name="The Broad Institute Genomics Platform"/>
            <consortium name="The Broad Institute Genome Sequencing Center for Infectious Disease"/>
            <person name="Wu L."/>
            <person name="Ma J."/>
        </authorList>
    </citation>
    <scope>NUCLEOTIDE SEQUENCE [LARGE SCALE GENOMIC DNA]</scope>
    <source>
        <strain evidence="3">JCM 18657</strain>
    </source>
</reference>
<name>A0ABW2V0Z9_9BACL</name>